<feature type="region of interest" description="Disordered" evidence="1">
    <location>
        <begin position="47"/>
        <end position="113"/>
    </location>
</feature>
<dbReference type="Proteomes" id="UP000322244">
    <property type="component" value="Unassembled WGS sequence"/>
</dbReference>
<feature type="transmembrane region" description="Helical" evidence="2">
    <location>
        <begin position="28"/>
        <end position="47"/>
    </location>
</feature>
<feature type="compositionally biased region" description="Polar residues" evidence="1">
    <location>
        <begin position="103"/>
        <end position="113"/>
    </location>
</feature>
<dbReference type="AlphaFoldDB" id="A0A5A7SG21"/>
<evidence type="ECO:0000313" key="4">
    <source>
        <dbReference type="Proteomes" id="UP000322244"/>
    </source>
</evidence>
<comment type="caution">
    <text evidence="3">The sequence shown here is derived from an EMBL/GenBank/DDBJ whole genome shotgun (WGS) entry which is preliminary data.</text>
</comment>
<name>A0A5A7SG21_9NOCA</name>
<feature type="compositionally biased region" description="Low complexity" evidence="1">
    <location>
        <begin position="70"/>
        <end position="83"/>
    </location>
</feature>
<protein>
    <recommendedName>
        <fullName evidence="5">DUF5666 domain-containing protein</fullName>
    </recommendedName>
</protein>
<keyword evidence="2" id="KW-1133">Transmembrane helix</keyword>
<dbReference type="EMBL" id="VLNY01000001">
    <property type="protein sequence ID" value="KAA0024766.1"/>
    <property type="molecule type" value="Genomic_DNA"/>
</dbReference>
<keyword evidence="2" id="KW-0472">Membrane</keyword>
<proteinExistence type="predicted"/>
<keyword evidence="4" id="KW-1185">Reference proteome</keyword>
<evidence type="ECO:0000256" key="1">
    <source>
        <dbReference type="SAM" id="MobiDB-lite"/>
    </source>
</evidence>
<evidence type="ECO:0008006" key="5">
    <source>
        <dbReference type="Google" id="ProtNLM"/>
    </source>
</evidence>
<dbReference type="RefSeq" id="WP_149428541.1">
    <property type="nucleotide sequence ID" value="NZ_VLNY01000001.1"/>
</dbReference>
<reference evidence="3 4" key="1">
    <citation type="submission" date="2019-07" db="EMBL/GenBank/DDBJ databases">
        <title>Rhodococcus cavernicolus sp. nov., isolated from a cave.</title>
        <authorList>
            <person name="Lee S.D."/>
        </authorList>
    </citation>
    <scope>NUCLEOTIDE SEQUENCE [LARGE SCALE GENOMIC DNA]</scope>
    <source>
        <strain evidence="3 4">C1-24</strain>
    </source>
</reference>
<keyword evidence="2" id="KW-0812">Transmembrane</keyword>
<sequence>MSENHPTEQYPIQPQPAPKPALYKRKAVLIPAVVVALAAIGGVTWAATSSSTDGSPTPVAAGSTSVSSEPSNPATSNPATSPANPAPAKPGHGGKHGVVGTIASENGDTWTITTRNGATDTVTITPTTEFGTKKTPQQQSQFAVGDAVVVRGTTSNGTTTATAIAERPKAKEAQTG</sequence>
<organism evidence="3 4">
    <name type="scientific">Antrihabitans cavernicola</name>
    <dbReference type="NCBI Taxonomy" id="2495913"/>
    <lineage>
        <taxon>Bacteria</taxon>
        <taxon>Bacillati</taxon>
        <taxon>Actinomycetota</taxon>
        <taxon>Actinomycetes</taxon>
        <taxon>Mycobacteriales</taxon>
        <taxon>Nocardiaceae</taxon>
        <taxon>Antrihabitans</taxon>
    </lineage>
</organism>
<evidence type="ECO:0000256" key="2">
    <source>
        <dbReference type="SAM" id="Phobius"/>
    </source>
</evidence>
<evidence type="ECO:0000313" key="3">
    <source>
        <dbReference type="EMBL" id="KAA0024766.1"/>
    </source>
</evidence>
<dbReference type="OrthoDB" id="4567290at2"/>
<gene>
    <name evidence="3" type="ORF">FOY51_02190</name>
</gene>
<accession>A0A5A7SG21</accession>